<gene>
    <name evidence="6" type="primary">oxyR_2</name>
    <name evidence="6" type="ORF">D7316_04679</name>
</gene>
<dbReference type="Proteomes" id="UP000271469">
    <property type="component" value="Chromosome"/>
</dbReference>
<comment type="similarity">
    <text evidence="1">Belongs to the LysR transcriptional regulatory family.</text>
</comment>
<evidence type="ECO:0000313" key="7">
    <source>
        <dbReference type="Proteomes" id="UP000271469"/>
    </source>
</evidence>
<keyword evidence="3" id="KW-0238">DNA-binding</keyword>
<proteinExistence type="inferred from homology"/>
<dbReference type="GO" id="GO:0005829">
    <property type="term" value="C:cytosol"/>
    <property type="evidence" value="ECO:0007669"/>
    <property type="project" value="TreeGrafter"/>
</dbReference>
<dbReference type="OrthoDB" id="3181812at2"/>
<dbReference type="InterPro" id="IPR005119">
    <property type="entry name" value="LysR_subst-bd"/>
</dbReference>
<evidence type="ECO:0000256" key="4">
    <source>
        <dbReference type="ARBA" id="ARBA00023163"/>
    </source>
</evidence>
<name>A0A3G8JT60_9ACTN</name>
<sequence length="309" mass="33730">MQFRQLEYFVALAREQHFARAAAACYVSQPALSEAIRKLERELGVPLVRRGSSFEGLTPEGERLVLGARRILAERESLEHEVAALHTGLTGELRIGVIPAATTAIADRVDPFCAAHPLVRLRIESALRSADIVERLRRFELDIGILYTQGVDTTGLVKRPLYDEQHVLVVGNDLLPGRTGAATWADIAELPMCLLHKGMRGRDRIDEAATAHGVTITPRLEADSISTLLAFVSRGGWASIVPRVWVQRRGAPTDFRVVELEDEALSGHVALVRVDVEPASVLVKAFEDMAMVLAAPPASGRITSSKPEA</sequence>
<dbReference type="InterPro" id="IPR036390">
    <property type="entry name" value="WH_DNA-bd_sf"/>
</dbReference>
<dbReference type="PANTHER" id="PTHR30419:SF31">
    <property type="entry name" value="BLR3139 PROTEIN"/>
    <property type="match status" value="1"/>
</dbReference>
<dbReference type="RefSeq" id="WP_124710335.1">
    <property type="nucleotide sequence ID" value="NZ_CP033972.1"/>
</dbReference>
<accession>A0A3G8JT60</accession>
<reference evidence="6 7" key="1">
    <citation type="submission" date="2018-11" db="EMBL/GenBank/DDBJ databases">
        <title>Gordonia insulae sp. nov., isolated from an island soil.</title>
        <authorList>
            <person name="Kim Y.S."/>
            <person name="Kim S.B."/>
        </authorList>
    </citation>
    <scope>NUCLEOTIDE SEQUENCE [LARGE SCALE GENOMIC DNA]</scope>
    <source>
        <strain evidence="6 7">MMS17-SY073</strain>
    </source>
</reference>
<feature type="domain" description="HTH lysR-type" evidence="5">
    <location>
        <begin position="1"/>
        <end position="58"/>
    </location>
</feature>
<dbReference type="EMBL" id="CP033972">
    <property type="protein sequence ID" value="AZG48066.1"/>
    <property type="molecule type" value="Genomic_DNA"/>
</dbReference>
<keyword evidence="4" id="KW-0804">Transcription</keyword>
<dbReference type="Pfam" id="PF00126">
    <property type="entry name" value="HTH_1"/>
    <property type="match status" value="1"/>
</dbReference>
<dbReference type="InterPro" id="IPR000847">
    <property type="entry name" value="LysR_HTH_N"/>
</dbReference>
<dbReference type="SUPFAM" id="SSF53850">
    <property type="entry name" value="Periplasmic binding protein-like II"/>
    <property type="match status" value="1"/>
</dbReference>
<evidence type="ECO:0000256" key="1">
    <source>
        <dbReference type="ARBA" id="ARBA00009437"/>
    </source>
</evidence>
<dbReference type="InterPro" id="IPR050950">
    <property type="entry name" value="HTH-type_LysR_regulators"/>
</dbReference>
<dbReference type="PANTHER" id="PTHR30419">
    <property type="entry name" value="HTH-TYPE TRANSCRIPTIONAL REGULATOR YBHD"/>
    <property type="match status" value="1"/>
</dbReference>
<dbReference type="FunFam" id="1.10.10.10:FF:000001">
    <property type="entry name" value="LysR family transcriptional regulator"/>
    <property type="match status" value="1"/>
</dbReference>
<organism evidence="6 7">
    <name type="scientific">Gordonia insulae</name>
    <dbReference type="NCBI Taxonomy" id="2420509"/>
    <lineage>
        <taxon>Bacteria</taxon>
        <taxon>Bacillati</taxon>
        <taxon>Actinomycetota</taxon>
        <taxon>Actinomycetes</taxon>
        <taxon>Mycobacteriales</taxon>
        <taxon>Gordoniaceae</taxon>
        <taxon>Gordonia</taxon>
    </lineage>
</organism>
<evidence type="ECO:0000259" key="5">
    <source>
        <dbReference type="PROSITE" id="PS50931"/>
    </source>
</evidence>
<dbReference type="GO" id="GO:0003677">
    <property type="term" value="F:DNA binding"/>
    <property type="evidence" value="ECO:0007669"/>
    <property type="project" value="UniProtKB-KW"/>
</dbReference>
<dbReference type="AlphaFoldDB" id="A0A3G8JT60"/>
<dbReference type="KEGG" id="gom:D7316_04679"/>
<protein>
    <submittedName>
        <fullName evidence="6">Hydrogen peroxide-inducible genes activator</fullName>
    </submittedName>
</protein>
<dbReference type="Pfam" id="PF03466">
    <property type="entry name" value="LysR_substrate"/>
    <property type="match status" value="1"/>
</dbReference>
<dbReference type="GO" id="GO:0003700">
    <property type="term" value="F:DNA-binding transcription factor activity"/>
    <property type="evidence" value="ECO:0007669"/>
    <property type="project" value="InterPro"/>
</dbReference>
<dbReference type="PROSITE" id="PS50931">
    <property type="entry name" value="HTH_LYSR"/>
    <property type="match status" value="1"/>
</dbReference>
<keyword evidence="2" id="KW-0805">Transcription regulation</keyword>
<dbReference type="InterPro" id="IPR036388">
    <property type="entry name" value="WH-like_DNA-bd_sf"/>
</dbReference>
<evidence type="ECO:0000256" key="2">
    <source>
        <dbReference type="ARBA" id="ARBA00023015"/>
    </source>
</evidence>
<dbReference type="CDD" id="cd05466">
    <property type="entry name" value="PBP2_LTTR_substrate"/>
    <property type="match status" value="1"/>
</dbReference>
<evidence type="ECO:0000256" key="3">
    <source>
        <dbReference type="ARBA" id="ARBA00023125"/>
    </source>
</evidence>
<evidence type="ECO:0000313" key="6">
    <source>
        <dbReference type="EMBL" id="AZG48066.1"/>
    </source>
</evidence>
<dbReference type="Gene3D" id="1.10.10.10">
    <property type="entry name" value="Winged helix-like DNA-binding domain superfamily/Winged helix DNA-binding domain"/>
    <property type="match status" value="1"/>
</dbReference>
<dbReference type="PRINTS" id="PR00039">
    <property type="entry name" value="HTHLYSR"/>
</dbReference>
<keyword evidence="7" id="KW-1185">Reference proteome</keyword>
<dbReference type="SUPFAM" id="SSF46785">
    <property type="entry name" value="Winged helix' DNA-binding domain"/>
    <property type="match status" value="1"/>
</dbReference>
<dbReference type="Gene3D" id="3.40.190.290">
    <property type="match status" value="1"/>
</dbReference>